<sequence>MNIFKKIFIKILSLILFALIFISCSNNNKKVLNETPLTKTEIFMGTAIKISIYDNKNEDILNKAFDKIKEIENLVSLNRSGTELDNLNKLAGKKPLKVSDSTFNIIKTGLKYSQLSNGDFDITIGPLVKLWSIGLPEAKVPTKNEIKNILPLINYKEVDVNDYNKTIFLKKPNMIIDLGAIAKGYIADIIANFFKENNINSAIIDLGGNLYVLGLKPSGEKWKIGIQNPFSERGNIIGNISETNKSIVTSGIYERFIEKDNIKYHHILNPSTGYPYENNIAGITIVSDKSLDGDALSTTVFSKGLEEGLSLIESLENTEAIFITNDKKVYISSGLKNNFTITNSEFQLSN</sequence>
<evidence type="ECO:0000313" key="13">
    <source>
        <dbReference type="EMBL" id="MPQ45025.1"/>
    </source>
</evidence>
<evidence type="ECO:0000256" key="12">
    <source>
        <dbReference type="RuleBase" id="RU363002"/>
    </source>
</evidence>
<dbReference type="PIRSF" id="PIRSF006268">
    <property type="entry name" value="ApbE"/>
    <property type="match status" value="1"/>
</dbReference>
<feature type="binding site" evidence="11">
    <location>
        <position position="298"/>
    </location>
    <ligand>
        <name>Mg(2+)</name>
        <dbReference type="ChEBI" id="CHEBI:18420"/>
    </ligand>
</feature>
<dbReference type="RefSeq" id="WP_152891983.1">
    <property type="nucleotide sequence ID" value="NZ_WHJC01000403.1"/>
</dbReference>
<evidence type="ECO:0000256" key="7">
    <source>
        <dbReference type="ARBA" id="ARBA00022842"/>
    </source>
</evidence>
<protein>
    <recommendedName>
        <fullName evidence="2 10">FAD:protein FMN transferase</fullName>
        <ecNumber evidence="1 10">2.7.1.180</ecNumber>
    </recommendedName>
    <alternativeName>
        <fullName evidence="8 10">Flavin transferase</fullName>
    </alternativeName>
</protein>
<evidence type="ECO:0000256" key="2">
    <source>
        <dbReference type="ARBA" id="ARBA00016337"/>
    </source>
</evidence>
<evidence type="ECO:0000256" key="11">
    <source>
        <dbReference type="PIRSR" id="PIRSR006268-2"/>
    </source>
</evidence>
<comment type="cofactor">
    <cofactor evidence="11">
        <name>Mg(2+)</name>
        <dbReference type="ChEBI" id="CHEBI:18420"/>
    </cofactor>
    <cofactor evidence="11">
        <name>Mn(2+)</name>
        <dbReference type="ChEBI" id="CHEBI:29035"/>
    </cofactor>
    <text evidence="11">Magnesium. Can also use manganese.</text>
</comment>
<dbReference type="OrthoDB" id="9778595at2"/>
<keyword evidence="5 10" id="KW-0479">Metal-binding</keyword>
<comment type="subcellular location">
    <subcellularLocation>
        <location evidence="12">Cell inner membrane</location>
        <topology evidence="12">Lipid-anchor</topology>
        <orientation evidence="12">Periplasmic side</orientation>
    </subcellularLocation>
</comment>
<accession>A0A6I1MNN9</accession>
<proteinExistence type="inferred from homology"/>
<keyword evidence="12" id="KW-1003">Cell membrane</keyword>
<keyword evidence="12" id="KW-0472">Membrane</keyword>
<evidence type="ECO:0000256" key="8">
    <source>
        <dbReference type="ARBA" id="ARBA00031306"/>
    </source>
</evidence>
<dbReference type="Proteomes" id="UP000430345">
    <property type="component" value="Unassembled WGS sequence"/>
</dbReference>
<keyword evidence="14" id="KW-1185">Reference proteome</keyword>
<feature type="binding site" evidence="11">
    <location>
        <position position="180"/>
    </location>
    <ligand>
        <name>Mg(2+)</name>
        <dbReference type="ChEBI" id="CHEBI:18420"/>
    </ligand>
</feature>
<keyword evidence="6 10" id="KW-0274">FAD</keyword>
<evidence type="ECO:0000256" key="4">
    <source>
        <dbReference type="ARBA" id="ARBA00022679"/>
    </source>
</evidence>
<dbReference type="InterPro" id="IPR003374">
    <property type="entry name" value="ApbE-like_sf"/>
</dbReference>
<dbReference type="GO" id="GO:0046872">
    <property type="term" value="F:metal ion binding"/>
    <property type="evidence" value="ECO:0007669"/>
    <property type="project" value="UniProtKB-UniRule"/>
</dbReference>
<dbReference type="GO" id="GO:0016740">
    <property type="term" value="F:transferase activity"/>
    <property type="evidence" value="ECO:0007669"/>
    <property type="project" value="UniProtKB-UniRule"/>
</dbReference>
<keyword evidence="4 10" id="KW-0808">Transferase</keyword>
<dbReference type="Gene3D" id="3.10.520.10">
    <property type="entry name" value="ApbE-like domains"/>
    <property type="match status" value="1"/>
</dbReference>
<dbReference type="Pfam" id="PF02424">
    <property type="entry name" value="ApbE"/>
    <property type="match status" value="1"/>
</dbReference>
<evidence type="ECO:0000256" key="10">
    <source>
        <dbReference type="PIRNR" id="PIRNR006268"/>
    </source>
</evidence>
<dbReference type="PROSITE" id="PS51257">
    <property type="entry name" value="PROKAR_LIPOPROTEIN"/>
    <property type="match status" value="1"/>
</dbReference>
<comment type="catalytic activity">
    <reaction evidence="9 10 12">
        <text>L-threonyl-[protein] + FAD = FMN-L-threonyl-[protein] + AMP + H(+)</text>
        <dbReference type="Rhea" id="RHEA:36847"/>
        <dbReference type="Rhea" id="RHEA-COMP:11060"/>
        <dbReference type="Rhea" id="RHEA-COMP:11061"/>
        <dbReference type="ChEBI" id="CHEBI:15378"/>
        <dbReference type="ChEBI" id="CHEBI:30013"/>
        <dbReference type="ChEBI" id="CHEBI:57692"/>
        <dbReference type="ChEBI" id="CHEBI:74257"/>
        <dbReference type="ChEBI" id="CHEBI:456215"/>
        <dbReference type="EC" id="2.7.1.180"/>
    </reaction>
</comment>
<name>A0A6I1MNN9_9CLOT</name>
<dbReference type="EC" id="2.7.1.180" evidence="1 10"/>
<dbReference type="EMBL" id="WHJC01000403">
    <property type="protein sequence ID" value="MPQ45025.1"/>
    <property type="molecule type" value="Genomic_DNA"/>
</dbReference>
<evidence type="ECO:0000256" key="5">
    <source>
        <dbReference type="ARBA" id="ARBA00022723"/>
    </source>
</evidence>
<evidence type="ECO:0000256" key="6">
    <source>
        <dbReference type="ARBA" id="ARBA00022827"/>
    </source>
</evidence>
<comment type="similarity">
    <text evidence="10 12">Belongs to the ApbE family.</text>
</comment>
<keyword evidence="12" id="KW-0449">Lipoprotein</keyword>
<organism evidence="13 14">
    <name type="scientific">Clostridium tarantellae</name>
    <dbReference type="NCBI Taxonomy" id="39493"/>
    <lineage>
        <taxon>Bacteria</taxon>
        <taxon>Bacillati</taxon>
        <taxon>Bacillota</taxon>
        <taxon>Clostridia</taxon>
        <taxon>Eubacteriales</taxon>
        <taxon>Clostridiaceae</taxon>
        <taxon>Clostridium</taxon>
    </lineage>
</organism>
<dbReference type="PANTHER" id="PTHR30040:SF2">
    <property type="entry name" value="FAD:PROTEIN FMN TRANSFERASE"/>
    <property type="match status" value="1"/>
</dbReference>
<comment type="caution">
    <text evidence="13">The sequence shown here is derived from an EMBL/GenBank/DDBJ whole genome shotgun (WGS) entry which is preliminary data.</text>
</comment>
<dbReference type="SUPFAM" id="SSF143631">
    <property type="entry name" value="ApbE-like"/>
    <property type="match status" value="1"/>
</dbReference>
<dbReference type="AlphaFoldDB" id="A0A6I1MNN9"/>
<evidence type="ECO:0000313" key="14">
    <source>
        <dbReference type="Proteomes" id="UP000430345"/>
    </source>
</evidence>
<dbReference type="InterPro" id="IPR024932">
    <property type="entry name" value="ApbE"/>
</dbReference>
<dbReference type="PANTHER" id="PTHR30040">
    <property type="entry name" value="THIAMINE BIOSYNTHESIS LIPOPROTEIN APBE"/>
    <property type="match status" value="1"/>
</dbReference>
<keyword evidence="12" id="KW-0997">Cell inner membrane</keyword>
<gene>
    <name evidence="13" type="ORF">GBZ86_14970</name>
</gene>
<evidence type="ECO:0000256" key="9">
    <source>
        <dbReference type="ARBA" id="ARBA00048540"/>
    </source>
</evidence>
<dbReference type="GO" id="GO:0005886">
    <property type="term" value="C:plasma membrane"/>
    <property type="evidence" value="ECO:0007669"/>
    <property type="project" value="UniProtKB-SubCell"/>
</dbReference>
<reference evidence="13 14" key="1">
    <citation type="submission" date="2019-10" db="EMBL/GenBank/DDBJ databases">
        <title>The Genome Sequence of Clostridium tarantellae Isolated from Fish Brain.</title>
        <authorList>
            <person name="Bano L."/>
            <person name="Kiel M."/>
            <person name="Sales G."/>
            <person name="Doxey A.C."/>
            <person name="Mansfield M.J."/>
            <person name="Schiavone M."/>
            <person name="Rossetto O."/>
            <person name="Pirazzini M."/>
            <person name="Dobrindt U."/>
            <person name="Montecucco C."/>
        </authorList>
    </citation>
    <scope>NUCLEOTIDE SEQUENCE [LARGE SCALE GENOMIC DNA]</scope>
    <source>
        <strain evidence="13 14">DSM 3997</strain>
    </source>
</reference>
<feature type="binding site" evidence="11">
    <location>
        <position position="294"/>
    </location>
    <ligand>
        <name>Mg(2+)</name>
        <dbReference type="ChEBI" id="CHEBI:18420"/>
    </ligand>
</feature>
<comment type="function">
    <text evidence="12">Flavin transferase that catalyzes the transfer of the FMN moiety of FAD and its covalent binding to the hydroxyl group of a threonine residue in a target flavoprotein.</text>
</comment>
<keyword evidence="7 10" id="KW-0460">Magnesium</keyword>
<keyword evidence="3 10" id="KW-0285">Flavoprotein</keyword>
<evidence type="ECO:0000256" key="3">
    <source>
        <dbReference type="ARBA" id="ARBA00022630"/>
    </source>
</evidence>
<evidence type="ECO:0000256" key="1">
    <source>
        <dbReference type="ARBA" id="ARBA00011955"/>
    </source>
</evidence>